<reference evidence="1 2" key="1">
    <citation type="submission" date="2020-09" db="EMBL/GenBank/DDBJ databases">
        <title>De no assembly of potato wild relative species, Solanum commersonii.</title>
        <authorList>
            <person name="Cho K."/>
        </authorList>
    </citation>
    <scope>NUCLEOTIDE SEQUENCE [LARGE SCALE GENOMIC DNA]</scope>
    <source>
        <strain evidence="1">LZ3.2</strain>
        <tissue evidence="1">Leaf</tissue>
    </source>
</reference>
<evidence type="ECO:0000313" key="1">
    <source>
        <dbReference type="EMBL" id="KAG5609720.1"/>
    </source>
</evidence>
<accession>A0A9J5ZCY8</accession>
<protein>
    <submittedName>
        <fullName evidence="1">Uncharacterized protein</fullName>
    </submittedName>
</protein>
<dbReference type="AlphaFoldDB" id="A0A9J5ZCY8"/>
<comment type="caution">
    <text evidence="1">The sequence shown here is derived from an EMBL/GenBank/DDBJ whole genome shotgun (WGS) entry which is preliminary data.</text>
</comment>
<gene>
    <name evidence="1" type="ORF">H5410_021001</name>
</gene>
<evidence type="ECO:0000313" key="2">
    <source>
        <dbReference type="Proteomes" id="UP000824120"/>
    </source>
</evidence>
<organism evidence="1 2">
    <name type="scientific">Solanum commersonii</name>
    <name type="common">Commerson's wild potato</name>
    <name type="synonym">Commerson's nightshade</name>
    <dbReference type="NCBI Taxonomy" id="4109"/>
    <lineage>
        <taxon>Eukaryota</taxon>
        <taxon>Viridiplantae</taxon>
        <taxon>Streptophyta</taxon>
        <taxon>Embryophyta</taxon>
        <taxon>Tracheophyta</taxon>
        <taxon>Spermatophyta</taxon>
        <taxon>Magnoliopsida</taxon>
        <taxon>eudicotyledons</taxon>
        <taxon>Gunneridae</taxon>
        <taxon>Pentapetalae</taxon>
        <taxon>asterids</taxon>
        <taxon>lamiids</taxon>
        <taxon>Solanales</taxon>
        <taxon>Solanaceae</taxon>
        <taxon>Solanoideae</taxon>
        <taxon>Solaneae</taxon>
        <taxon>Solanum</taxon>
    </lineage>
</organism>
<dbReference type="EMBL" id="JACXVP010000004">
    <property type="protein sequence ID" value="KAG5609720.1"/>
    <property type="molecule type" value="Genomic_DNA"/>
</dbReference>
<keyword evidence="2" id="KW-1185">Reference proteome</keyword>
<proteinExistence type="predicted"/>
<name>A0A9J5ZCY8_SOLCO</name>
<sequence length="241" mass="27619">MLANIRRWTSTNWKTWWRGFCKKNSNFIWNGGKTISGCSSNSSKHTATGSRPSVSVFTFFFLKLVNVYSSELRTCWTPSKSVRLKKKAKSYESLSSFISLYHSSLRPFLSSSLPFTFFQLLLLFPLKKKVGMIFDCSQYHRSLELILGFGGDWWSRLIGRVGLGFLWLLVVLAYSCRLKLGENEGGLVGEVENEGGLVGEGEEDEKKEFFQFIFEFICPPSGIALDMLVLMYFRIHLLFDM</sequence>
<dbReference type="Proteomes" id="UP000824120">
    <property type="component" value="Chromosome 4"/>
</dbReference>